<evidence type="ECO:0000313" key="2">
    <source>
        <dbReference type="EMBL" id="MBF9129774.1"/>
    </source>
</evidence>
<feature type="transmembrane region" description="Helical" evidence="1">
    <location>
        <begin position="42"/>
        <end position="60"/>
    </location>
</feature>
<sequence>MNISNPVAGLLCVAGMVIVGSSVSISQLVVDYPHLTGQAARYALAALVLSGIARVAPGFLTG</sequence>
<keyword evidence="1" id="KW-0472">Membrane</keyword>
<gene>
    <name evidence="2" type="ORF">I0C86_12505</name>
</gene>
<evidence type="ECO:0000313" key="3">
    <source>
        <dbReference type="Proteomes" id="UP000638560"/>
    </source>
</evidence>
<keyword evidence="1" id="KW-0812">Transmembrane</keyword>
<protein>
    <submittedName>
        <fullName evidence="2">EamA family transporter</fullName>
    </submittedName>
</protein>
<organism evidence="2 3">
    <name type="scientific">Plantactinospora alkalitolerans</name>
    <dbReference type="NCBI Taxonomy" id="2789879"/>
    <lineage>
        <taxon>Bacteria</taxon>
        <taxon>Bacillati</taxon>
        <taxon>Actinomycetota</taxon>
        <taxon>Actinomycetes</taxon>
        <taxon>Micromonosporales</taxon>
        <taxon>Micromonosporaceae</taxon>
        <taxon>Plantactinospora</taxon>
    </lineage>
</organism>
<reference evidence="2 3" key="1">
    <citation type="submission" date="2020-11" db="EMBL/GenBank/DDBJ databases">
        <title>A novel isolate from a Black sea contaminated sediment with potential to produce alkanes: Plantactinospora alkalitolerans sp. nov.</title>
        <authorList>
            <person name="Carro L."/>
            <person name="Veyisoglu A."/>
            <person name="Guven K."/>
            <person name="Schumann P."/>
            <person name="Klenk H.-P."/>
            <person name="Sahin N."/>
        </authorList>
    </citation>
    <scope>NUCLEOTIDE SEQUENCE [LARGE SCALE GENOMIC DNA]</scope>
    <source>
        <strain evidence="2 3">S1510</strain>
    </source>
</reference>
<keyword evidence="3" id="KW-1185">Reference proteome</keyword>
<dbReference type="Proteomes" id="UP000638560">
    <property type="component" value="Unassembled WGS sequence"/>
</dbReference>
<proteinExistence type="predicted"/>
<evidence type="ECO:0000256" key="1">
    <source>
        <dbReference type="SAM" id="Phobius"/>
    </source>
</evidence>
<feature type="non-terminal residue" evidence="2">
    <location>
        <position position="62"/>
    </location>
</feature>
<accession>A0ABS0GV06</accession>
<dbReference type="EMBL" id="JADPUN010000133">
    <property type="protein sequence ID" value="MBF9129774.1"/>
    <property type="molecule type" value="Genomic_DNA"/>
</dbReference>
<keyword evidence="1" id="KW-1133">Transmembrane helix</keyword>
<comment type="caution">
    <text evidence="2">The sequence shown here is derived from an EMBL/GenBank/DDBJ whole genome shotgun (WGS) entry which is preliminary data.</text>
</comment>
<name>A0ABS0GV06_9ACTN</name>